<accession>A0A077MFQ5</accession>
<organism evidence="2 3">
    <name type="scientific">Nostocoides jenkinsii Ben 74</name>
    <dbReference type="NCBI Taxonomy" id="1193518"/>
    <lineage>
        <taxon>Bacteria</taxon>
        <taxon>Bacillati</taxon>
        <taxon>Actinomycetota</taxon>
        <taxon>Actinomycetes</taxon>
        <taxon>Micrococcales</taxon>
        <taxon>Intrasporangiaceae</taxon>
        <taxon>Nostocoides</taxon>
    </lineage>
</organism>
<feature type="region of interest" description="Disordered" evidence="1">
    <location>
        <begin position="98"/>
        <end position="118"/>
    </location>
</feature>
<reference evidence="2 3" key="1">
    <citation type="journal article" date="2013" name="ISME J.">
        <title>A metabolic model for members of the genus Tetrasphaera involved in enhanced biological phosphorus removal.</title>
        <authorList>
            <person name="Kristiansen R."/>
            <person name="Nguyen H.T.T."/>
            <person name="Saunders A.M."/>
            <person name="Nielsen J.L."/>
            <person name="Wimmer R."/>
            <person name="Le V.Q."/>
            <person name="McIlroy S.J."/>
            <person name="Petrovski S."/>
            <person name="Seviour R.J."/>
            <person name="Calteau A."/>
            <person name="Nielsen K.L."/>
            <person name="Nielsen P.H."/>
        </authorList>
    </citation>
    <scope>NUCLEOTIDE SEQUENCE [LARGE SCALE GENOMIC DNA]</scope>
    <source>
        <strain evidence="2 3">Ben 74</strain>
    </source>
</reference>
<evidence type="ECO:0000313" key="2">
    <source>
        <dbReference type="EMBL" id="CCI54955.1"/>
    </source>
</evidence>
<keyword evidence="3" id="KW-1185">Reference proteome</keyword>
<protein>
    <submittedName>
        <fullName evidence="2">Uncharacterized protein</fullName>
    </submittedName>
</protein>
<proteinExistence type="predicted"/>
<feature type="region of interest" description="Disordered" evidence="1">
    <location>
        <begin position="1"/>
        <end position="59"/>
    </location>
</feature>
<name>A0A077MFQ5_9MICO</name>
<evidence type="ECO:0000313" key="3">
    <source>
        <dbReference type="Proteomes" id="UP000035720"/>
    </source>
</evidence>
<sequence length="187" mass="19382">MRSVPILERRGSSPRGRGGPRSKKGRSSVTGLIPARAGRTARSCTAHRAAGAHPRAGGADFVRRGAGDWWMGSSPRGRGGLGPVADQDFERGLIPARAGRTATPGLTGFPSRAHPRAGGADRLVDADLEKVRGLIPARAGRTAHWYSEAGVRRAHPRAGGADFAAQLAVEDAMGSSPRGRGGLEGRG</sequence>
<dbReference type="AntiFam" id="ANF00006">
    <property type="entry name" value="Translation of CRISPR region"/>
</dbReference>
<gene>
    <name evidence="2" type="ORF">BN13_900001</name>
</gene>
<dbReference type="AntiFam" id="ANF00057">
    <property type="entry name" value="Translation of E. coli type CRISPR repeat"/>
</dbReference>
<evidence type="ECO:0000256" key="1">
    <source>
        <dbReference type="SAM" id="MobiDB-lite"/>
    </source>
</evidence>
<dbReference type="AlphaFoldDB" id="A0A077MFQ5"/>
<comment type="caution">
    <text evidence="2">The sequence shown here is derived from an EMBL/GenBank/DDBJ whole genome shotgun (WGS) entry which is preliminary data.</text>
</comment>
<feature type="compositionally biased region" description="Low complexity" evidence="1">
    <location>
        <begin position="46"/>
        <end position="59"/>
    </location>
</feature>
<dbReference type="EMBL" id="CAJC01000206">
    <property type="protein sequence ID" value="CCI54955.1"/>
    <property type="molecule type" value="Genomic_DNA"/>
</dbReference>
<dbReference type="Proteomes" id="UP000035720">
    <property type="component" value="Unassembled WGS sequence"/>
</dbReference>